<reference evidence="4 5" key="1">
    <citation type="submission" date="2018-01" db="EMBL/GenBank/DDBJ databases">
        <title>Metagenomic assembled genomes from two thermal pools in the Uzon Caldera, Kamchatka, Russia.</title>
        <authorList>
            <person name="Wilkins L."/>
            <person name="Ettinger C."/>
        </authorList>
    </citation>
    <scope>NUCLEOTIDE SEQUENCE [LARGE SCALE GENOMIC DNA]</scope>
    <source>
        <strain evidence="4">ZAV-05</strain>
    </source>
</reference>
<comment type="caution">
    <text evidence="4">The sequence shown here is derived from an EMBL/GenBank/DDBJ whole genome shotgun (WGS) entry which is preliminary data.</text>
</comment>
<evidence type="ECO:0000256" key="2">
    <source>
        <dbReference type="SAM" id="Phobius"/>
    </source>
</evidence>
<dbReference type="InterPro" id="IPR007730">
    <property type="entry name" value="SPOR-like_dom"/>
</dbReference>
<evidence type="ECO:0000313" key="5">
    <source>
        <dbReference type="Proteomes" id="UP000242881"/>
    </source>
</evidence>
<feature type="compositionally biased region" description="Basic and acidic residues" evidence="1">
    <location>
        <begin position="125"/>
        <end position="161"/>
    </location>
</feature>
<proteinExistence type="predicted"/>
<dbReference type="GO" id="GO:0042834">
    <property type="term" value="F:peptidoglycan binding"/>
    <property type="evidence" value="ECO:0007669"/>
    <property type="project" value="InterPro"/>
</dbReference>
<organism evidence="4 5">
    <name type="scientific">Calditerrivibrio nitroreducens</name>
    <dbReference type="NCBI Taxonomy" id="477976"/>
    <lineage>
        <taxon>Bacteria</taxon>
        <taxon>Pseudomonadati</taxon>
        <taxon>Deferribacterota</taxon>
        <taxon>Deferribacteres</taxon>
        <taxon>Deferribacterales</taxon>
        <taxon>Calditerrivibrionaceae</taxon>
    </lineage>
</organism>
<evidence type="ECO:0000313" key="4">
    <source>
        <dbReference type="EMBL" id="PMP69967.1"/>
    </source>
</evidence>
<evidence type="ECO:0000259" key="3">
    <source>
        <dbReference type="PROSITE" id="PS51724"/>
    </source>
</evidence>
<dbReference type="AlphaFoldDB" id="A0A2J6WHY1"/>
<dbReference type="PROSITE" id="PS51724">
    <property type="entry name" value="SPOR"/>
    <property type="match status" value="1"/>
</dbReference>
<accession>A0A2J6WHY1</accession>
<keyword evidence="2" id="KW-0472">Membrane</keyword>
<dbReference type="SUPFAM" id="SSF110997">
    <property type="entry name" value="Sporulation related repeat"/>
    <property type="match status" value="1"/>
</dbReference>
<keyword evidence="2" id="KW-0812">Transmembrane</keyword>
<dbReference type="Proteomes" id="UP000242881">
    <property type="component" value="Unassembled WGS sequence"/>
</dbReference>
<feature type="compositionally biased region" description="Basic and acidic residues" evidence="1">
    <location>
        <begin position="207"/>
        <end position="225"/>
    </location>
</feature>
<dbReference type="Gene3D" id="3.30.70.1070">
    <property type="entry name" value="Sporulation related repeat"/>
    <property type="match status" value="1"/>
</dbReference>
<dbReference type="Pfam" id="PF05036">
    <property type="entry name" value="SPOR"/>
    <property type="match status" value="1"/>
</dbReference>
<feature type="compositionally biased region" description="Basic and acidic residues" evidence="1">
    <location>
        <begin position="89"/>
        <end position="116"/>
    </location>
</feature>
<feature type="domain" description="SPOR" evidence="3">
    <location>
        <begin position="232"/>
        <end position="312"/>
    </location>
</feature>
<feature type="transmembrane region" description="Helical" evidence="2">
    <location>
        <begin position="18"/>
        <end position="38"/>
    </location>
</feature>
<keyword evidence="2" id="KW-1133">Transmembrane helix</keyword>
<dbReference type="RefSeq" id="WP_424606241.1">
    <property type="nucleotide sequence ID" value="NZ_JBNAVA010000013.1"/>
</dbReference>
<feature type="region of interest" description="Disordered" evidence="1">
    <location>
        <begin position="89"/>
        <end position="238"/>
    </location>
</feature>
<sequence>MKDSNKIKEKDSKGDVKIIFIVGAIFLVAFGLVVYGIVKLTNQYFSLKEQLSEKKVIESSQTTTPKDGKKITVESDNIKVEDIKKQTEEAISDNKAKKYAVEEKKPEPKVDTKVEPKIVQNTTPPEEKKTDKKIEQKTDSKTEPKTESKIEQTKPNQEKTKIVLNADKSTIKKEPTDNNPSKKVEEKKLQQAKKEEPNTNSKQIIKPKKETDHKEPTSKPKEPSSKVEQTVKSGSGNYTLQLMAFKDEEHTKKEAEKLKTKLKDIYIVKADLGEKGIWYRIRYGRNLTKDDALKLKEKLQKEYGINAILATH</sequence>
<dbReference type="EMBL" id="PNIN01000060">
    <property type="protein sequence ID" value="PMP69967.1"/>
    <property type="molecule type" value="Genomic_DNA"/>
</dbReference>
<feature type="compositionally biased region" description="Basic and acidic residues" evidence="1">
    <location>
        <begin position="169"/>
        <end position="197"/>
    </location>
</feature>
<protein>
    <recommendedName>
        <fullName evidence="3">SPOR domain-containing protein</fullName>
    </recommendedName>
</protein>
<feature type="compositionally biased region" description="Polar residues" evidence="1">
    <location>
        <begin position="226"/>
        <end position="238"/>
    </location>
</feature>
<name>A0A2J6WHY1_9BACT</name>
<evidence type="ECO:0000256" key="1">
    <source>
        <dbReference type="SAM" id="MobiDB-lite"/>
    </source>
</evidence>
<gene>
    <name evidence="4" type="ORF">C0187_06160</name>
</gene>
<dbReference type="InterPro" id="IPR036680">
    <property type="entry name" value="SPOR-like_sf"/>
</dbReference>